<organism evidence="6 7">
    <name type="scientific">Dimargaris cristalligena</name>
    <dbReference type="NCBI Taxonomy" id="215637"/>
    <lineage>
        <taxon>Eukaryota</taxon>
        <taxon>Fungi</taxon>
        <taxon>Fungi incertae sedis</taxon>
        <taxon>Zoopagomycota</taxon>
        <taxon>Kickxellomycotina</taxon>
        <taxon>Dimargaritomycetes</taxon>
        <taxon>Dimargaritales</taxon>
        <taxon>Dimargaritaceae</taxon>
        <taxon>Dimargaris</taxon>
    </lineage>
</organism>
<dbReference type="InterPro" id="IPR024864">
    <property type="entry name" value="Nup54/Nup57/Nup44"/>
</dbReference>
<dbReference type="EMBL" id="ML002607">
    <property type="protein sequence ID" value="RKP36716.1"/>
    <property type="molecule type" value="Genomic_DNA"/>
</dbReference>
<dbReference type="Proteomes" id="UP000268162">
    <property type="component" value="Unassembled WGS sequence"/>
</dbReference>
<keyword evidence="2" id="KW-0813">Transport</keyword>
<dbReference type="PANTHER" id="PTHR13000">
    <property type="entry name" value="NUCLEOPORIN P54"/>
    <property type="match status" value="1"/>
</dbReference>
<feature type="compositionally biased region" description="Low complexity" evidence="4">
    <location>
        <begin position="1"/>
        <end position="21"/>
    </location>
</feature>
<accession>A0A4P9ZT06</accession>
<dbReference type="GO" id="GO:0036228">
    <property type="term" value="P:protein localization to nuclear inner membrane"/>
    <property type="evidence" value="ECO:0007669"/>
    <property type="project" value="TreeGrafter"/>
</dbReference>
<evidence type="ECO:0000313" key="6">
    <source>
        <dbReference type="EMBL" id="RKP36716.1"/>
    </source>
</evidence>
<evidence type="ECO:0000256" key="3">
    <source>
        <dbReference type="ARBA" id="ARBA00023242"/>
    </source>
</evidence>
<proteinExistence type="predicted"/>
<sequence length="292" mass="33308">MGGNYNTNPNPNPTAPAAAPAIGFPSQPVVAATQLQRHNQNHAWDQIQLVIESWNPHSPLCQFRHYFYNLVDPAQVGLYTCPPDHDPALWEQAQLENPDPTCLVPALAVGFEDLRKRMDQQETEATAHITKLDEISEKLTQLRHLHQVETLARLAEFRRRNQEHAYRIQRLVKMVQVLRFRGQTLRPEEEVVRVRLEAMLNELTRPGQLQRRSQDLWTQTQTGLAQRRGQGNGGRVCATQHGNIRYEVASDVDLETCVNLLDNYQAGLTQFTGIVQQHLVDTKSLCDKFRPS</sequence>
<dbReference type="AlphaFoldDB" id="A0A4P9ZT06"/>
<dbReference type="Gene3D" id="1.20.5.490">
    <property type="entry name" value="Single helix bin"/>
    <property type="match status" value="1"/>
</dbReference>
<feature type="domain" description="Nucleoporin Nup54 alpha-helical" evidence="5">
    <location>
        <begin position="82"/>
        <end position="219"/>
    </location>
</feature>
<keyword evidence="7" id="KW-1185">Reference proteome</keyword>
<gene>
    <name evidence="6" type="ORF">BJ085DRAFT_18027</name>
</gene>
<dbReference type="STRING" id="215637.A0A4P9ZT06"/>
<dbReference type="GO" id="GO:0006607">
    <property type="term" value="P:NLS-bearing protein import into nucleus"/>
    <property type="evidence" value="ECO:0007669"/>
    <property type="project" value="TreeGrafter"/>
</dbReference>
<evidence type="ECO:0000256" key="2">
    <source>
        <dbReference type="ARBA" id="ARBA00022448"/>
    </source>
</evidence>
<comment type="subcellular location">
    <subcellularLocation>
        <location evidence="1">Nucleus</location>
    </subcellularLocation>
</comment>
<dbReference type="PANTHER" id="PTHR13000:SF0">
    <property type="entry name" value="NUCLEOPORIN P54"/>
    <property type="match status" value="1"/>
</dbReference>
<evidence type="ECO:0000313" key="7">
    <source>
        <dbReference type="Proteomes" id="UP000268162"/>
    </source>
</evidence>
<dbReference type="GO" id="GO:0044613">
    <property type="term" value="C:nuclear pore central transport channel"/>
    <property type="evidence" value="ECO:0007669"/>
    <property type="project" value="TreeGrafter"/>
</dbReference>
<dbReference type="InterPro" id="IPR025712">
    <property type="entry name" value="Nup54_alpha-helical_dom"/>
</dbReference>
<evidence type="ECO:0000256" key="4">
    <source>
        <dbReference type="SAM" id="MobiDB-lite"/>
    </source>
</evidence>
<dbReference type="Pfam" id="PF13874">
    <property type="entry name" value="Nup54"/>
    <property type="match status" value="1"/>
</dbReference>
<reference evidence="7" key="1">
    <citation type="journal article" date="2018" name="Nat. Microbiol.">
        <title>Leveraging single-cell genomics to expand the fungal tree of life.</title>
        <authorList>
            <person name="Ahrendt S.R."/>
            <person name="Quandt C.A."/>
            <person name="Ciobanu D."/>
            <person name="Clum A."/>
            <person name="Salamov A."/>
            <person name="Andreopoulos B."/>
            <person name="Cheng J.F."/>
            <person name="Woyke T."/>
            <person name="Pelin A."/>
            <person name="Henrissat B."/>
            <person name="Reynolds N.K."/>
            <person name="Benny G.L."/>
            <person name="Smith M.E."/>
            <person name="James T.Y."/>
            <person name="Grigoriev I.V."/>
        </authorList>
    </citation>
    <scope>NUCLEOTIDE SEQUENCE [LARGE SCALE GENOMIC DNA]</scope>
    <source>
        <strain evidence="7">RSA 468</strain>
    </source>
</reference>
<evidence type="ECO:0000259" key="5">
    <source>
        <dbReference type="Pfam" id="PF13874"/>
    </source>
</evidence>
<name>A0A4P9ZT06_9FUNG</name>
<evidence type="ECO:0000256" key="1">
    <source>
        <dbReference type="ARBA" id="ARBA00004123"/>
    </source>
</evidence>
<protein>
    <submittedName>
        <fullName evidence="6">Nucleoporin complex subunit 54-domain-containing protein</fullName>
    </submittedName>
</protein>
<dbReference type="GO" id="GO:0017056">
    <property type="term" value="F:structural constituent of nuclear pore"/>
    <property type="evidence" value="ECO:0007669"/>
    <property type="project" value="TreeGrafter"/>
</dbReference>
<keyword evidence="3" id="KW-0539">Nucleus</keyword>
<dbReference type="GO" id="GO:0006999">
    <property type="term" value="P:nuclear pore organization"/>
    <property type="evidence" value="ECO:0007669"/>
    <property type="project" value="TreeGrafter"/>
</dbReference>
<feature type="region of interest" description="Disordered" evidence="4">
    <location>
        <begin position="1"/>
        <end position="22"/>
    </location>
</feature>